<dbReference type="Pfam" id="PF01025">
    <property type="entry name" value="GrpE"/>
    <property type="match status" value="1"/>
</dbReference>
<dbReference type="STRING" id="446470.Snas_3728"/>
<dbReference type="AlphaFoldDB" id="D3PXQ5"/>
<dbReference type="GO" id="GO:0042803">
    <property type="term" value="F:protein homodimerization activity"/>
    <property type="evidence" value="ECO:0007669"/>
    <property type="project" value="InterPro"/>
</dbReference>
<keyword evidence="2" id="KW-0472">Membrane</keyword>
<reference evidence="3 4" key="1">
    <citation type="journal article" date="2009" name="Stand. Genomic Sci.">
        <title>Complete genome sequence of Stackebrandtia nassauensis type strain (LLR-40K-21).</title>
        <authorList>
            <person name="Munk C."/>
            <person name="Lapidus A."/>
            <person name="Copeland A."/>
            <person name="Jando M."/>
            <person name="Mayilraj S."/>
            <person name="Glavina Del Rio T."/>
            <person name="Nolan M."/>
            <person name="Chen F."/>
            <person name="Lucas S."/>
            <person name="Tice H."/>
            <person name="Cheng J.F."/>
            <person name="Han C."/>
            <person name="Detter J.C."/>
            <person name="Bruce D."/>
            <person name="Goodwin L."/>
            <person name="Chain P."/>
            <person name="Pitluck S."/>
            <person name="Goker M."/>
            <person name="Ovchinikova G."/>
            <person name="Pati A."/>
            <person name="Ivanova N."/>
            <person name="Mavromatis K."/>
            <person name="Chen A."/>
            <person name="Palaniappan K."/>
            <person name="Land M."/>
            <person name="Hauser L."/>
            <person name="Chang Y.J."/>
            <person name="Jeffries C.D."/>
            <person name="Bristow J."/>
            <person name="Eisen J.A."/>
            <person name="Markowitz V."/>
            <person name="Hugenholtz P."/>
            <person name="Kyrpides N.C."/>
            <person name="Klenk H.P."/>
        </authorList>
    </citation>
    <scope>NUCLEOTIDE SEQUENCE [LARGE SCALE GENOMIC DNA]</scope>
    <source>
        <strain evidence="4">DSM 44728 / CIP 108903 / NRRL B-16338 / NBRC 102104 / LLR-40K-21</strain>
    </source>
</reference>
<proteinExistence type="predicted"/>
<dbReference type="OrthoDB" id="3701169at2"/>
<name>D3PXQ5_STANL</name>
<sequence length="186" mass="18256">MSTSHLRLIATVAVIAAAALTGVVTGLLGATGTSTLAIPVAAAGFGGALIAGAVVVGLLGGRLKPLAAPAAAAAPAPAPDSAALAAIDQLNTERRTLIDTCIYVRDRATSQAISDKIGAGLTQAGVATVSPVGERFDPTRHEAGGTTPAADASHDGLIAAVETVGYADRTAVLRNPIVTVYRNGGA</sequence>
<dbReference type="GO" id="GO:0006457">
    <property type="term" value="P:protein folding"/>
    <property type="evidence" value="ECO:0007669"/>
    <property type="project" value="InterPro"/>
</dbReference>
<evidence type="ECO:0000313" key="3">
    <source>
        <dbReference type="EMBL" id="ADD43385.1"/>
    </source>
</evidence>
<keyword evidence="2" id="KW-1133">Transmembrane helix</keyword>
<dbReference type="GO" id="GO:0051087">
    <property type="term" value="F:protein-folding chaperone binding"/>
    <property type="evidence" value="ECO:0007669"/>
    <property type="project" value="InterPro"/>
</dbReference>
<keyword evidence="1" id="KW-0143">Chaperone</keyword>
<protein>
    <recommendedName>
        <fullName evidence="5">GrpE protein</fullName>
    </recommendedName>
</protein>
<evidence type="ECO:0000256" key="2">
    <source>
        <dbReference type="SAM" id="Phobius"/>
    </source>
</evidence>
<keyword evidence="4" id="KW-1185">Reference proteome</keyword>
<accession>D3PXQ5</accession>
<dbReference type="RefSeq" id="WP_013018956.1">
    <property type="nucleotide sequence ID" value="NC_013947.1"/>
</dbReference>
<evidence type="ECO:0000256" key="1">
    <source>
        <dbReference type="ARBA" id="ARBA00023186"/>
    </source>
</evidence>
<dbReference type="eggNOG" id="COG0576">
    <property type="taxonomic scope" value="Bacteria"/>
</dbReference>
<feature type="transmembrane region" description="Helical" evidence="2">
    <location>
        <begin position="36"/>
        <end position="59"/>
    </location>
</feature>
<dbReference type="InterPro" id="IPR000740">
    <property type="entry name" value="GrpE"/>
</dbReference>
<dbReference type="Gene3D" id="2.30.22.10">
    <property type="entry name" value="Head domain of nucleotide exchange factor GrpE"/>
    <property type="match status" value="1"/>
</dbReference>
<gene>
    <name evidence="3" type="ordered locus">Snas_3728</name>
</gene>
<organism evidence="3 4">
    <name type="scientific">Stackebrandtia nassauensis (strain DSM 44728 / CIP 108903 / NRRL B-16338 / NBRC 102104 / LLR-40K-21)</name>
    <dbReference type="NCBI Taxonomy" id="446470"/>
    <lineage>
        <taxon>Bacteria</taxon>
        <taxon>Bacillati</taxon>
        <taxon>Actinomycetota</taxon>
        <taxon>Actinomycetes</taxon>
        <taxon>Glycomycetales</taxon>
        <taxon>Glycomycetaceae</taxon>
        <taxon>Stackebrandtia</taxon>
    </lineage>
</organism>
<keyword evidence="2" id="KW-0812">Transmembrane</keyword>
<dbReference type="EMBL" id="CP001778">
    <property type="protein sequence ID" value="ADD43385.1"/>
    <property type="molecule type" value="Genomic_DNA"/>
</dbReference>
<evidence type="ECO:0000313" key="4">
    <source>
        <dbReference type="Proteomes" id="UP000000844"/>
    </source>
</evidence>
<dbReference type="InterPro" id="IPR009012">
    <property type="entry name" value="GrpE_head"/>
</dbReference>
<dbReference type="Proteomes" id="UP000000844">
    <property type="component" value="Chromosome"/>
</dbReference>
<dbReference type="KEGG" id="sna:Snas_3728"/>
<dbReference type="GO" id="GO:0000774">
    <property type="term" value="F:adenyl-nucleotide exchange factor activity"/>
    <property type="evidence" value="ECO:0007669"/>
    <property type="project" value="InterPro"/>
</dbReference>
<evidence type="ECO:0008006" key="5">
    <source>
        <dbReference type="Google" id="ProtNLM"/>
    </source>
</evidence>
<dbReference type="HOGENOM" id="CLU_1453587_0_0_11"/>
<dbReference type="SUPFAM" id="SSF51064">
    <property type="entry name" value="Head domain of nucleotide exchange factor GrpE"/>
    <property type="match status" value="1"/>
</dbReference>